<organism evidence="4">
    <name type="scientific">Intestinibacter bartlettii</name>
    <dbReference type="NCBI Taxonomy" id="261299"/>
    <lineage>
        <taxon>Bacteria</taxon>
        <taxon>Bacillati</taxon>
        <taxon>Bacillota</taxon>
        <taxon>Clostridia</taxon>
        <taxon>Peptostreptococcales</taxon>
        <taxon>Peptostreptococcaceae</taxon>
        <taxon>Intestinibacter</taxon>
    </lineage>
</organism>
<name>A0A6N3C9R7_9FIRM</name>
<dbReference type="EMBL" id="CACRUE010000026">
    <property type="protein sequence ID" value="VYU13600.1"/>
    <property type="molecule type" value="Genomic_DNA"/>
</dbReference>
<dbReference type="InterPro" id="IPR001638">
    <property type="entry name" value="Solute-binding_3/MltF_N"/>
</dbReference>
<evidence type="ECO:0000256" key="2">
    <source>
        <dbReference type="SAM" id="SignalP"/>
    </source>
</evidence>
<proteinExistence type="predicted"/>
<dbReference type="RefSeq" id="WP_024037804.1">
    <property type="nucleotide sequence ID" value="NZ_CACRUE010000026.1"/>
</dbReference>
<evidence type="ECO:0000259" key="3">
    <source>
        <dbReference type="SMART" id="SM00062"/>
    </source>
</evidence>
<evidence type="ECO:0000313" key="4">
    <source>
        <dbReference type="EMBL" id="VYU13600.1"/>
    </source>
</evidence>
<dbReference type="PROSITE" id="PS51257">
    <property type="entry name" value="PROKAR_LIPOPROTEIN"/>
    <property type="match status" value="1"/>
</dbReference>
<evidence type="ECO:0000256" key="1">
    <source>
        <dbReference type="ARBA" id="ARBA00022729"/>
    </source>
</evidence>
<accession>A0A6N3C9R7</accession>
<protein>
    <submittedName>
        <fullName evidence="4">Arginine-binding extracellular protein ArtP</fullName>
    </submittedName>
</protein>
<keyword evidence="1 2" id="KW-0732">Signal</keyword>
<reference evidence="4" key="1">
    <citation type="submission" date="2019-11" db="EMBL/GenBank/DDBJ databases">
        <authorList>
            <person name="Feng L."/>
        </authorList>
    </citation>
    <scope>NUCLEOTIDE SEQUENCE</scope>
    <source>
        <strain evidence="4">IbartlettiiLFYP30</strain>
    </source>
</reference>
<feature type="chain" id="PRO_5038797842" evidence="2">
    <location>
        <begin position="26"/>
        <end position="286"/>
    </location>
</feature>
<feature type="signal peptide" evidence="2">
    <location>
        <begin position="1"/>
        <end position="25"/>
    </location>
</feature>
<feature type="domain" description="Solute-binding protein family 3/N-terminal" evidence="3">
    <location>
        <begin position="54"/>
        <end position="281"/>
    </location>
</feature>
<dbReference type="SMART" id="SM00062">
    <property type="entry name" value="PBPb"/>
    <property type="match status" value="1"/>
</dbReference>
<dbReference type="Pfam" id="PF00497">
    <property type="entry name" value="SBP_bac_3"/>
    <property type="match status" value="1"/>
</dbReference>
<sequence>MKLKKLLATGLAAIMVMGLVGCSSSKGSSSSASSDASSSAAKTEKLQQIKDAGVLKVGTSAEYSPYEFHKVVDGEDKIVGFDDFVVQEIAKDMGVKVEYEDMDFDGLLGALQADKVDIVLAGMTPDEKRKKSVDFSDIYYTNSNVCIVAKGKEDTIKKSEDLKDLKVGVQKGTTQADYVTNTLGISDATQLKKIPDLMLELQNGKIDVIVTGKAVAEINVKKYDNIAIGNTTVGDEVAETAAAAIKKSGNGVDNTSFVKSVNDTIKRLQDSGDMDKYMQEALKLAE</sequence>
<gene>
    <name evidence="4" type="primary">artP_2</name>
    <name evidence="4" type="ORF">IBLFYP30_01826</name>
</gene>
<dbReference type="PANTHER" id="PTHR35936">
    <property type="entry name" value="MEMBRANE-BOUND LYTIC MUREIN TRANSGLYCOSYLASE F"/>
    <property type="match status" value="1"/>
</dbReference>
<dbReference type="PANTHER" id="PTHR35936:SF17">
    <property type="entry name" value="ARGININE-BINDING EXTRACELLULAR PROTEIN ARTP"/>
    <property type="match status" value="1"/>
</dbReference>
<dbReference type="AlphaFoldDB" id="A0A6N3C9R7"/>
<dbReference type="SUPFAM" id="SSF53850">
    <property type="entry name" value="Periplasmic binding protein-like II"/>
    <property type="match status" value="1"/>
</dbReference>
<dbReference type="Gene3D" id="3.40.190.10">
    <property type="entry name" value="Periplasmic binding protein-like II"/>
    <property type="match status" value="2"/>
</dbReference>